<evidence type="ECO:0008006" key="3">
    <source>
        <dbReference type="Google" id="ProtNLM"/>
    </source>
</evidence>
<name>A0A438JNJ3_VITVI</name>
<reference evidence="1 2" key="1">
    <citation type="journal article" date="2018" name="PLoS Genet.">
        <title>Population sequencing reveals clonal diversity and ancestral inbreeding in the grapevine cultivar Chardonnay.</title>
        <authorList>
            <person name="Roach M.J."/>
            <person name="Johnson D.L."/>
            <person name="Bohlmann J."/>
            <person name="van Vuuren H.J."/>
            <person name="Jones S.J."/>
            <person name="Pretorius I.S."/>
            <person name="Schmidt S.A."/>
            <person name="Borneman A.R."/>
        </authorList>
    </citation>
    <scope>NUCLEOTIDE SEQUENCE [LARGE SCALE GENOMIC DNA]</scope>
    <source>
        <strain evidence="2">cv. Chardonnay</strain>
        <tissue evidence="1">Leaf</tissue>
    </source>
</reference>
<dbReference type="EMBL" id="QGNW01000034">
    <property type="protein sequence ID" value="RVX10541.1"/>
    <property type="molecule type" value="Genomic_DNA"/>
</dbReference>
<accession>A0A438JNJ3</accession>
<dbReference type="AlphaFoldDB" id="A0A438JNJ3"/>
<organism evidence="1 2">
    <name type="scientific">Vitis vinifera</name>
    <name type="common">Grape</name>
    <dbReference type="NCBI Taxonomy" id="29760"/>
    <lineage>
        <taxon>Eukaryota</taxon>
        <taxon>Viridiplantae</taxon>
        <taxon>Streptophyta</taxon>
        <taxon>Embryophyta</taxon>
        <taxon>Tracheophyta</taxon>
        <taxon>Spermatophyta</taxon>
        <taxon>Magnoliopsida</taxon>
        <taxon>eudicotyledons</taxon>
        <taxon>Gunneridae</taxon>
        <taxon>Pentapetalae</taxon>
        <taxon>rosids</taxon>
        <taxon>Vitales</taxon>
        <taxon>Vitaceae</taxon>
        <taxon>Viteae</taxon>
        <taxon>Vitis</taxon>
    </lineage>
</organism>
<evidence type="ECO:0000313" key="2">
    <source>
        <dbReference type="Proteomes" id="UP000288805"/>
    </source>
</evidence>
<gene>
    <name evidence="1" type="ORF">CK203_016939</name>
</gene>
<comment type="caution">
    <text evidence="1">The sequence shown here is derived from an EMBL/GenBank/DDBJ whole genome shotgun (WGS) entry which is preliminary data.</text>
</comment>
<dbReference type="PANTHER" id="PTHR36617">
    <property type="entry name" value="PROTEIN, PUTATIVE-RELATED"/>
    <property type="match status" value="1"/>
</dbReference>
<proteinExistence type="predicted"/>
<dbReference type="PANTHER" id="PTHR36617:SF15">
    <property type="entry name" value="REVERSE TRANSCRIPTASE ZINC-BINDING DOMAIN-CONTAINING PROTEIN"/>
    <property type="match status" value="1"/>
</dbReference>
<dbReference type="Proteomes" id="UP000288805">
    <property type="component" value="Unassembled WGS sequence"/>
</dbReference>
<evidence type="ECO:0000313" key="1">
    <source>
        <dbReference type="EMBL" id="RVX10541.1"/>
    </source>
</evidence>
<protein>
    <recommendedName>
        <fullName evidence="3">Reverse transcriptase zinc-binding domain-containing protein</fullName>
    </recommendedName>
</protein>
<sequence length="180" mass="21181">MKEKDWCWENMAFTMGNGTRIRFWNDLWCGCTVLSQRFPHLYGMATHRNGTVEEMWDQNVGQGDWDLRFVRGFNDWELDMVVERGRCPYRLLGVDSLHIRAGGVLFFFLLVVRLELDSGVGWGFSPYTEGPQTLFRGILSPVEARKKWRHGGRCLLWIDFKEEDYNFQIVAFCVDVRKKV</sequence>